<dbReference type="PROSITE" id="PS51677">
    <property type="entry name" value="NODB"/>
    <property type="match status" value="1"/>
</dbReference>
<dbReference type="InterPro" id="IPR011330">
    <property type="entry name" value="Glyco_hydro/deAcase_b/a-brl"/>
</dbReference>
<gene>
    <name evidence="3" type="primary">pdaA_1</name>
    <name evidence="3" type="ORF">NCTC4822_01202</name>
</gene>
<dbReference type="Proteomes" id="UP000254519">
    <property type="component" value="Unassembled WGS sequence"/>
</dbReference>
<keyword evidence="1" id="KW-0472">Membrane</keyword>
<dbReference type="PANTHER" id="PTHR10587:SF80">
    <property type="entry name" value="CHITOOLIGOSACCHARIDE DEACETYLASE"/>
    <property type="match status" value="1"/>
</dbReference>
<proteinExistence type="predicted"/>
<organism evidence="3 4">
    <name type="scientific">Sporosarcina pasteurii</name>
    <name type="common">Bacillus pasteurii</name>
    <dbReference type="NCBI Taxonomy" id="1474"/>
    <lineage>
        <taxon>Bacteria</taxon>
        <taxon>Bacillati</taxon>
        <taxon>Bacillota</taxon>
        <taxon>Bacilli</taxon>
        <taxon>Bacillales</taxon>
        <taxon>Caryophanaceae</taxon>
        <taxon>Sporosarcina</taxon>
    </lineage>
</organism>
<feature type="transmembrane region" description="Helical" evidence="1">
    <location>
        <begin position="5"/>
        <end position="25"/>
    </location>
</feature>
<dbReference type="Pfam" id="PF01522">
    <property type="entry name" value="Polysacc_deac_1"/>
    <property type="match status" value="1"/>
</dbReference>
<dbReference type="RefSeq" id="WP_115360597.1">
    <property type="nucleotide sequence ID" value="NZ_CP038012.1"/>
</dbReference>
<evidence type="ECO:0000313" key="4">
    <source>
        <dbReference type="Proteomes" id="UP000254519"/>
    </source>
</evidence>
<dbReference type="GO" id="GO:0016020">
    <property type="term" value="C:membrane"/>
    <property type="evidence" value="ECO:0007669"/>
    <property type="project" value="TreeGrafter"/>
</dbReference>
<evidence type="ECO:0000259" key="2">
    <source>
        <dbReference type="PROSITE" id="PS51677"/>
    </source>
</evidence>
<dbReference type="SUPFAM" id="SSF88713">
    <property type="entry name" value="Glycoside hydrolase/deacetylase"/>
    <property type="match status" value="1"/>
</dbReference>
<dbReference type="CDD" id="cd10950">
    <property type="entry name" value="CE4_BsYlxY_like"/>
    <property type="match status" value="1"/>
</dbReference>
<name>A0A380BI33_SPOPA</name>
<dbReference type="InterPro" id="IPR050248">
    <property type="entry name" value="Polysacc_deacetylase_ArnD"/>
</dbReference>
<keyword evidence="1" id="KW-0812">Transmembrane</keyword>
<dbReference type="GO" id="GO:0005975">
    <property type="term" value="P:carbohydrate metabolic process"/>
    <property type="evidence" value="ECO:0007669"/>
    <property type="project" value="InterPro"/>
</dbReference>
<reference evidence="3 4" key="1">
    <citation type="submission" date="2018-06" db="EMBL/GenBank/DDBJ databases">
        <authorList>
            <consortium name="Pathogen Informatics"/>
            <person name="Doyle S."/>
        </authorList>
    </citation>
    <scope>NUCLEOTIDE SEQUENCE [LARGE SCALE GENOMIC DNA]</scope>
    <source>
        <strain evidence="4">ATCC 11859 / DSM 33 / NCIB 8841 / NCTC 4822</strain>
    </source>
</reference>
<dbReference type="OrthoDB" id="9812065at2"/>
<evidence type="ECO:0000256" key="1">
    <source>
        <dbReference type="SAM" id="Phobius"/>
    </source>
</evidence>
<accession>A0A380BI33</accession>
<dbReference type="InterPro" id="IPR002509">
    <property type="entry name" value="NODB_dom"/>
</dbReference>
<dbReference type="EMBL" id="UGYZ01000002">
    <property type="protein sequence ID" value="SUJ01762.1"/>
    <property type="molecule type" value="Genomic_DNA"/>
</dbReference>
<dbReference type="InterPro" id="IPR014228">
    <property type="entry name" value="Spore_polysacc_deacetyl_YlxY"/>
</dbReference>
<sequence length="321" mass="36688">MKKTYLFVSIIYIAIIVLVLEVITANPNEQTATIQTSANLIPTNFENENLLEQIHAYANENNREPIDAKVDPIWKAIPGYNGLEVDIEESYLAMWPNETFDEKLIVYKEVSPKVHLADLSPSPIYKGNPEKPMVTLLINVAWGNEFIPDILDTLQQHHVRATFFFDGSWVKKNPDLAKAIYDKGHEIGNHAYSHPDLKFYSRSQTMKELKKTNDIIEETLSIKPQWFAPPSGSFNDETVTIARELDMFTILWTVDTVDWKKPETSRMVRRVVSKVHNGAMILMHPTQPVAEGLGQMIQEIKDKGYVLGTVSEMMDEKRIDQ</sequence>
<dbReference type="AlphaFoldDB" id="A0A380BI33"/>
<dbReference type="NCBIfam" id="TIGR02873">
    <property type="entry name" value="spore_ylxY"/>
    <property type="match status" value="1"/>
</dbReference>
<keyword evidence="3" id="KW-0378">Hydrolase</keyword>
<dbReference type="Gene3D" id="3.20.20.370">
    <property type="entry name" value="Glycoside hydrolase/deacetylase"/>
    <property type="match status" value="1"/>
</dbReference>
<keyword evidence="1" id="KW-1133">Transmembrane helix</keyword>
<dbReference type="GO" id="GO:0016810">
    <property type="term" value="F:hydrolase activity, acting on carbon-nitrogen (but not peptide) bonds"/>
    <property type="evidence" value="ECO:0007669"/>
    <property type="project" value="InterPro"/>
</dbReference>
<feature type="domain" description="NodB homology" evidence="2">
    <location>
        <begin position="132"/>
        <end position="308"/>
    </location>
</feature>
<evidence type="ECO:0000313" key="3">
    <source>
        <dbReference type="EMBL" id="SUJ01762.1"/>
    </source>
</evidence>
<dbReference type="PANTHER" id="PTHR10587">
    <property type="entry name" value="GLYCOSYL TRANSFERASE-RELATED"/>
    <property type="match status" value="1"/>
</dbReference>
<protein>
    <submittedName>
        <fullName evidence="3">Probable polysaccharide deacetylase pdaA</fullName>
        <ecNumber evidence="3">3.-.-.-</ecNumber>
    </submittedName>
</protein>
<keyword evidence="4" id="KW-1185">Reference proteome</keyword>
<dbReference type="EC" id="3.-.-.-" evidence="3"/>